<name>A0A0F9CYD2_9ZZZZ</name>
<dbReference type="EMBL" id="LAZR01031254">
    <property type="protein sequence ID" value="KKL54284.1"/>
    <property type="molecule type" value="Genomic_DNA"/>
</dbReference>
<protein>
    <submittedName>
        <fullName evidence="1">Uncharacterized protein</fullName>
    </submittedName>
</protein>
<feature type="non-terminal residue" evidence="1">
    <location>
        <position position="235"/>
    </location>
</feature>
<organism evidence="1">
    <name type="scientific">marine sediment metagenome</name>
    <dbReference type="NCBI Taxonomy" id="412755"/>
    <lineage>
        <taxon>unclassified sequences</taxon>
        <taxon>metagenomes</taxon>
        <taxon>ecological metagenomes</taxon>
    </lineage>
</organism>
<reference evidence="1" key="1">
    <citation type="journal article" date="2015" name="Nature">
        <title>Complex archaea that bridge the gap between prokaryotes and eukaryotes.</title>
        <authorList>
            <person name="Spang A."/>
            <person name="Saw J.H."/>
            <person name="Jorgensen S.L."/>
            <person name="Zaremba-Niedzwiedzka K."/>
            <person name="Martijn J."/>
            <person name="Lind A.E."/>
            <person name="van Eijk R."/>
            <person name="Schleper C."/>
            <person name="Guy L."/>
            <person name="Ettema T.J."/>
        </authorList>
    </citation>
    <scope>NUCLEOTIDE SEQUENCE</scope>
</reference>
<sequence>MPTPACFRDADPCLRGGITEFDQSTIHENIDWVTGNPEEFFAHMGWVGFANLIASPLTPVKGTILRVTSADINLSQEITTPDVIDGRIDRTVYQLGPKIVEGTLSLPVIADVDPSGFTGGCVSDLDLKAGTASTLLNTIWCWTTARSPHGRLQWSEAQLDIRYANHSAFSFSKCIVNSLSMTVTQSDVVSFDIDVIGATRSRKLQPAAGSEAGAEGMPISDFLSPARVMTWNDIT</sequence>
<gene>
    <name evidence="1" type="ORF">LCGC14_2266970</name>
</gene>
<comment type="caution">
    <text evidence="1">The sequence shown here is derived from an EMBL/GenBank/DDBJ whole genome shotgun (WGS) entry which is preliminary data.</text>
</comment>
<proteinExistence type="predicted"/>
<dbReference type="AlphaFoldDB" id="A0A0F9CYD2"/>
<accession>A0A0F9CYD2</accession>
<evidence type="ECO:0000313" key="1">
    <source>
        <dbReference type="EMBL" id="KKL54284.1"/>
    </source>
</evidence>